<proteinExistence type="predicted"/>
<feature type="signal peptide" evidence="1">
    <location>
        <begin position="1"/>
        <end position="17"/>
    </location>
</feature>
<feature type="chain" id="PRO_5009528529" description="DUF4296 domain-containing protein" evidence="1">
    <location>
        <begin position="18"/>
        <end position="116"/>
    </location>
</feature>
<evidence type="ECO:0000313" key="2">
    <source>
        <dbReference type="EMBL" id="OGK03272.1"/>
    </source>
</evidence>
<gene>
    <name evidence="2" type="ORF">A2519_13170</name>
</gene>
<dbReference type="Proteomes" id="UP000179243">
    <property type="component" value="Unassembled WGS sequence"/>
</dbReference>
<evidence type="ECO:0000256" key="1">
    <source>
        <dbReference type="SAM" id="SignalP"/>
    </source>
</evidence>
<dbReference type="AlphaFoldDB" id="A0A1F7F9S4"/>
<reference evidence="2 3" key="1">
    <citation type="journal article" date="2016" name="Nat. Commun.">
        <title>Thousands of microbial genomes shed light on interconnected biogeochemical processes in an aquifer system.</title>
        <authorList>
            <person name="Anantharaman K."/>
            <person name="Brown C.T."/>
            <person name="Hug L.A."/>
            <person name="Sharon I."/>
            <person name="Castelle C.J."/>
            <person name="Probst A.J."/>
            <person name="Thomas B.C."/>
            <person name="Singh A."/>
            <person name="Wilkins M.J."/>
            <person name="Karaoz U."/>
            <person name="Brodie E.L."/>
            <person name="Williams K.H."/>
            <person name="Hubbard S.S."/>
            <person name="Banfield J.F."/>
        </authorList>
    </citation>
    <scope>NUCLEOTIDE SEQUENCE [LARGE SCALE GENOMIC DNA]</scope>
</reference>
<sequence length="116" mass="13749">MANKRLLLAVAALCVCAGCIGMPQKGVREKLMYICDDDLDYIAAEVRGNDQKALLDRPYYRITEYAYFPESSMFSHKAVVEYYYFKTILMKQIRKYRYSPSQGKWNRYYKEYGYNL</sequence>
<evidence type="ECO:0008006" key="4">
    <source>
        <dbReference type="Google" id="ProtNLM"/>
    </source>
</evidence>
<evidence type="ECO:0000313" key="3">
    <source>
        <dbReference type="Proteomes" id="UP000179243"/>
    </source>
</evidence>
<comment type="caution">
    <text evidence="2">The sequence shown here is derived from an EMBL/GenBank/DDBJ whole genome shotgun (WGS) entry which is preliminary data.</text>
</comment>
<dbReference type="EMBL" id="MFYX01000092">
    <property type="protein sequence ID" value="OGK03272.1"/>
    <property type="molecule type" value="Genomic_DNA"/>
</dbReference>
<protein>
    <recommendedName>
        <fullName evidence="4">DUF4296 domain-containing protein</fullName>
    </recommendedName>
</protein>
<keyword evidence="1" id="KW-0732">Signal</keyword>
<accession>A0A1F7F9S4</accession>
<name>A0A1F7F9S4_UNCRA</name>
<organism evidence="2 3">
    <name type="scientific">Candidatus Raymondbacteria bacterium RIFOXYD12_FULL_49_13</name>
    <dbReference type="NCBI Taxonomy" id="1817890"/>
    <lineage>
        <taxon>Bacteria</taxon>
        <taxon>Raymondiibacteriota</taxon>
    </lineage>
</organism>